<feature type="compositionally biased region" description="Basic and acidic residues" evidence="1">
    <location>
        <begin position="55"/>
        <end position="80"/>
    </location>
</feature>
<dbReference type="Proteomes" id="UP000727407">
    <property type="component" value="Unassembled WGS sequence"/>
</dbReference>
<keyword evidence="3" id="KW-1185">Reference proteome</keyword>
<proteinExistence type="predicted"/>
<dbReference type="AlphaFoldDB" id="A0A8J4U7K5"/>
<evidence type="ECO:0000313" key="2">
    <source>
        <dbReference type="EMBL" id="KAF5901298.1"/>
    </source>
</evidence>
<accession>A0A8J4U7K5</accession>
<gene>
    <name evidence="2" type="ORF">DAT39_008990</name>
</gene>
<dbReference type="EMBL" id="QNUK01000115">
    <property type="protein sequence ID" value="KAF5901298.1"/>
    <property type="molecule type" value="Genomic_DNA"/>
</dbReference>
<name>A0A8J4U7K5_CLAMG</name>
<reference evidence="2" key="1">
    <citation type="submission" date="2020-07" db="EMBL/GenBank/DDBJ databases">
        <title>Clarias magur genome sequencing, assembly and annotation.</title>
        <authorList>
            <person name="Kushwaha B."/>
            <person name="Kumar R."/>
            <person name="Das P."/>
            <person name="Joshi C.G."/>
            <person name="Kumar D."/>
            <person name="Nagpure N.S."/>
            <person name="Pandey M."/>
            <person name="Agarwal S."/>
            <person name="Srivastava S."/>
            <person name="Singh M."/>
            <person name="Sahoo L."/>
            <person name="Jayasankar P."/>
            <person name="Meher P.K."/>
            <person name="Koringa P.G."/>
            <person name="Iquebal M.A."/>
            <person name="Das S.P."/>
            <person name="Bit A."/>
            <person name="Patnaik S."/>
            <person name="Patel N."/>
            <person name="Shah T.M."/>
            <person name="Hinsu A."/>
            <person name="Jena J.K."/>
        </authorList>
    </citation>
    <scope>NUCLEOTIDE SEQUENCE</scope>
    <source>
        <strain evidence="2">CIFAMagur01</strain>
        <tissue evidence="2">Testis</tissue>
    </source>
</reference>
<evidence type="ECO:0000256" key="1">
    <source>
        <dbReference type="SAM" id="MobiDB-lite"/>
    </source>
</evidence>
<comment type="caution">
    <text evidence="2">The sequence shown here is derived from an EMBL/GenBank/DDBJ whole genome shotgun (WGS) entry which is preliminary data.</text>
</comment>
<protein>
    <submittedName>
        <fullName evidence="2">Uncharacterized protein</fullName>
    </submittedName>
</protein>
<evidence type="ECO:0000313" key="3">
    <source>
        <dbReference type="Proteomes" id="UP000727407"/>
    </source>
</evidence>
<sequence length="166" mass="19116">MVRDVEEWTSGRKLEKVVKTHMDTRRQKPDEDWDIRLVSSSCSAHHIERKTQRALKAEGARNGRVTEEREETRSKNERMTAKKTPHIPRTASPLFFNGLMRSVFRLTPGQCCPSARRRNETGSNTMGWAKIETRGTVLPVDFIHHSRKKRLMQLQPPPEVTSGQKG</sequence>
<feature type="region of interest" description="Disordered" evidence="1">
    <location>
        <begin position="55"/>
        <end position="92"/>
    </location>
</feature>
<organism evidence="2 3">
    <name type="scientific">Clarias magur</name>
    <name type="common">Asian catfish</name>
    <name type="synonym">Macropteronotus magur</name>
    <dbReference type="NCBI Taxonomy" id="1594786"/>
    <lineage>
        <taxon>Eukaryota</taxon>
        <taxon>Metazoa</taxon>
        <taxon>Chordata</taxon>
        <taxon>Craniata</taxon>
        <taxon>Vertebrata</taxon>
        <taxon>Euteleostomi</taxon>
        <taxon>Actinopterygii</taxon>
        <taxon>Neopterygii</taxon>
        <taxon>Teleostei</taxon>
        <taxon>Ostariophysi</taxon>
        <taxon>Siluriformes</taxon>
        <taxon>Clariidae</taxon>
        <taxon>Clarias</taxon>
    </lineage>
</organism>